<evidence type="ECO:0000313" key="1">
    <source>
        <dbReference type="EMBL" id="JAD35554.1"/>
    </source>
</evidence>
<reference evidence="1" key="1">
    <citation type="submission" date="2014-09" db="EMBL/GenBank/DDBJ databases">
        <authorList>
            <person name="Magalhaes I.L.F."/>
            <person name="Oliveira U."/>
            <person name="Santos F.R."/>
            <person name="Vidigal T.H.D.A."/>
            <person name="Brescovit A.D."/>
            <person name="Santos A.J."/>
        </authorList>
    </citation>
    <scope>NUCLEOTIDE SEQUENCE</scope>
    <source>
        <tissue evidence="1">Shoot tissue taken approximately 20 cm above the soil surface</tissue>
    </source>
</reference>
<name>A0A0A8Z843_ARUDO</name>
<dbReference type="EMBL" id="GBRH01262341">
    <property type="protein sequence ID" value="JAD35554.1"/>
    <property type="molecule type" value="Transcribed_RNA"/>
</dbReference>
<reference evidence="1" key="2">
    <citation type="journal article" date="2015" name="Data Brief">
        <title>Shoot transcriptome of the giant reed, Arundo donax.</title>
        <authorList>
            <person name="Barrero R.A."/>
            <person name="Guerrero F.D."/>
            <person name="Moolhuijzen P."/>
            <person name="Goolsby J.A."/>
            <person name="Tidwell J."/>
            <person name="Bellgard S.E."/>
            <person name="Bellgard M.I."/>
        </authorList>
    </citation>
    <scope>NUCLEOTIDE SEQUENCE</scope>
    <source>
        <tissue evidence="1">Shoot tissue taken approximately 20 cm above the soil surface</tissue>
    </source>
</reference>
<accession>A0A0A8Z843</accession>
<protein>
    <submittedName>
        <fullName evidence="1">Uncharacterized protein</fullName>
    </submittedName>
</protein>
<dbReference type="AlphaFoldDB" id="A0A0A8Z843"/>
<sequence>MLGGYLTPCRSSFFYIYSVNLSTELLLKHHKSSQYSSSHSK</sequence>
<proteinExistence type="predicted"/>
<organism evidence="1">
    <name type="scientific">Arundo donax</name>
    <name type="common">Giant reed</name>
    <name type="synonym">Donax arundinaceus</name>
    <dbReference type="NCBI Taxonomy" id="35708"/>
    <lineage>
        <taxon>Eukaryota</taxon>
        <taxon>Viridiplantae</taxon>
        <taxon>Streptophyta</taxon>
        <taxon>Embryophyta</taxon>
        <taxon>Tracheophyta</taxon>
        <taxon>Spermatophyta</taxon>
        <taxon>Magnoliopsida</taxon>
        <taxon>Liliopsida</taxon>
        <taxon>Poales</taxon>
        <taxon>Poaceae</taxon>
        <taxon>PACMAD clade</taxon>
        <taxon>Arundinoideae</taxon>
        <taxon>Arundineae</taxon>
        <taxon>Arundo</taxon>
    </lineage>
</organism>